<evidence type="ECO:0000256" key="4">
    <source>
        <dbReference type="ARBA" id="ARBA00022679"/>
    </source>
</evidence>
<reference evidence="14" key="1">
    <citation type="submission" date="2022-04" db="EMBL/GenBank/DDBJ databases">
        <title>A functionally conserved STORR gene fusion in Papaver species that diverged 16.8 million years ago.</title>
        <authorList>
            <person name="Catania T."/>
        </authorList>
    </citation>
    <scope>NUCLEOTIDE SEQUENCE</scope>
    <source>
        <strain evidence="14">S-188037</strain>
    </source>
</reference>
<evidence type="ECO:0000256" key="11">
    <source>
        <dbReference type="ARBA" id="ARBA00048679"/>
    </source>
</evidence>
<proteinExistence type="inferred from homology"/>
<sequence>IIMVMRNVYQKCKLVLGDLSEYNILYYEGNLHITNVSQSVDLDHPLASDILREDCIRVSNFFRMNGVGVMTMWELFDFIVDSSITDESVECYLEKMQQEILFRNSLMSVEDRKMFIPRTHDQQKDAEEDVDRIIGCQDAVDLTFIIPEFEDSLLPGEEQLQLLMEPNKWDIDSDFEGTDISTSSGTESGTDEDGDSSDTQGTLPAEKKAARKENKRDRASVEQAIDIDSRTRMVLFRMMIDKIFDEINGCISAGKQVNVYHVSKDDGEEFAVKVYKTSGFKGFKQGDCKQNRRKMVKTRAEKEMRNLVRLKEAGIKCPTPILLTLPVLVMEFIGKSGSAAPRLKDANLSEDKMRECYVQIVMVMRNLYQKCKLVHGDLSEYNILYYEGNLHIIDVSQSVDLDHPLTSDILHDDCVRVSDFFRMNGVGCMTICELLDFIVDSSITDESVECYLEEMQQKILARGNVFPPDDNAADCISEKGAVEDVNGIPSGQDIRGLTYPKQPKESDTNGTSAEQTNNFGAISGADEEQQEDYSSDSKGVEPYDDITEETLPTDKKAARKENKKKVKEEEEEAGKGTHGTLPADKKAARKDHKKKVKEERREARKRLYKVR</sequence>
<keyword evidence="4" id="KW-0808">Transferase</keyword>
<evidence type="ECO:0000256" key="3">
    <source>
        <dbReference type="ARBA" id="ARBA00022527"/>
    </source>
</evidence>
<name>A0AAD4XY64_9MAGN</name>
<evidence type="ECO:0000256" key="6">
    <source>
        <dbReference type="ARBA" id="ARBA00022741"/>
    </source>
</evidence>
<keyword evidence="5" id="KW-0479">Metal-binding</keyword>
<dbReference type="GO" id="GO:0004674">
    <property type="term" value="F:protein serine/threonine kinase activity"/>
    <property type="evidence" value="ECO:0007669"/>
    <property type="project" value="UniProtKB-KW"/>
</dbReference>
<feature type="compositionally biased region" description="Acidic residues" evidence="12">
    <location>
        <begin position="525"/>
        <end position="534"/>
    </location>
</feature>
<keyword evidence="6" id="KW-0547">Nucleotide-binding</keyword>
<comment type="catalytic activity">
    <reaction evidence="10">
        <text>L-threonyl-[protein] + ATP = O-phospho-L-threonyl-[protein] + ADP + H(+)</text>
        <dbReference type="Rhea" id="RHEA:46608"/>
        <dbReference type="Rhea" id="RHEA-COMP:11060"/>
        <dbReference type="Rhea" id="RHEA-COMP:11605"/>
        <dbReference type="ChEBI" id="CHEBI:15378"/>
        <dbReference type="ChEBI" id="CHEBI:30013"/>
        <dbReference type="ChEBI" id="CHEBI:30616"/>
        <dbReference type="ChEBI" id="CHEBI:61977"/>
        <dbReference type="ChEBI" id="CHEBI:456216"/>
        <dbReference type="EC" id="2.7.11.1"/>
    </reaction>
</comment>
<protein>
    <recommendedName>
        <fullName evidence="2">non-specific serine/threonine protein kinase</fullName>
        <ecNumber evidence="2">2.7.11.1</ecNumber>
    </recommendedName>
</protein>
<keyword evidence="9" id="KW-0460">Magnesium</keyword>
<dbReference type="InterPro" id="IPR000719">
    <property type="entry name" value="Prot_kinase_dom"/>
</dbReference>
<dbReference type="Gene3D" id="3.30.200.20">
    <property type="entry name" value="Phosphorylase Kinase, domain 1"/>
    <property type="match status" value="1"/>
</dbReference>
<keyword evidence="7" id="KW-0418">Kinase</keyword>
<comment type="catalytic activity">
    <reaction evidence="11">
        <text>L-seryl-[protein] + ATP = O-phospho-L-seryl-[protein] + ADP + H(+)</text>
        <dbReference type="Rhea" id="RHEA:17989"/>
        <dbReference type="Rhea" id="RHEA-COMP:9863"/>
        <dbReference type="Rhea" id="RHEA-COMP:11604"/>
        <dbReference type="ChEBI" id="CHEBI:15378"/>
        <dbReference type="ChEBI" id="CHEBI:29999"/>
        <dbReference type="ChEBI" id="CHEBI:30616"/>
        <dbReference type="ChEBI" id="CHEBI:83421"/>
        <dbReference type="ChEBI" id="CHEBI:456216"/>
        <dbReference type="EC" id="2.7.11.1"/>
    </reaction>
</comment>
<dbReference type="GO" id="GO:0005524">
    <property type="term" value="F:ATP binding"/>
    <property type="evidence" value="ECO:0007669"/>
    <property type="project" value="UniProtKB-KW"/>
</dbReference>
<dbReference type="InterPro" id="IPR011009">
    <property type="entry name" value="Kinase-like_dom_sf"/>
</dbReference>
<feature type="compositionally biased region" description="Basic and acidic residues" evidence="12">
    <location>
        <begin position="205"/>
        <end position="220"/>
    </location>
</feature>
<dbReference type="PROSITE" id="PS50011">
    <property type="entry name" value="PROTEIN_KINASE_DOM"/>
    <property type="match status" value="1"/>
</dbReference>
<evidence type="ECO:0000256" key="10">
    <source>
        <dbReference type="ARBA" id="ARBA00047899"/>
    </source>
</evidence>
<keyword evidence="8" id="KW-0067">ATP-binding</keyword>
<dbReference type="InterPro" id="IPR000687">
    <property type="entry name" value="RIO_kinase"/>
</dbReference>
<feature type="region of interest" description="Disordered" evidence="12">
    <location>
        <begin position="483"/>
        <end position="611"/>
    </location>
</feature>
<evidence type="ECO:0000259" key="13">
    <source>
        <dbReference type="PROSITE" id="PS50011"/>
    </source>
</evidence>
<evidence type="ECO:0000256" key="9">
    <source>
        <dbReference type="ARBA" id="ARBA00022842"/>
    </source>
</evidence>
<accession>A0AAD4XY64</accession>
<comment type="similarity">
    <text evidence="1">Belongs to the protein kinase superfamily. RIO-type Ser/Thr kinase family.</text>
</comment>
<feature type="compositionally biased region" description="Low complexity" evidence="12">
    <location>
        <begin position="178"/>
        <end position="188"/>
    </location>
</feature>
<dbReference type="Proteomes" id="UP001202328">
    <property type="component" value="Unassembled WGS sequence"/>
</dbReference>
<evidence type="ECO:0000256" key="2">
    <source>
        <dbReference type="ARBA" id="ARBA00012513"/>
    </source>
</evidence>
<evidence type="ECO:0000256" key="8">
    <source>
        <dbReference type="ARBA" id="ARBA00022840"/>
    </source>
</evidence>
<dbReference type="InterPro" id="IPR051272">
    <property type="entry name" value="RIO-type_Ser/Thr_kinase"/>
</dbReference>
<dbReference type="AlphaFoldDB" id="A0AAD4XY64"/>
<evidence type="ECO:0000256" key="12">
    <source>
        <dbReference type="SAM" id="MobiDB-lite"/>
    </source>
</evidence>
<comment type="caution">
    <text evidence="14">The sequence shown here is derived from an EMBL/GenBank/DDBJ whole genome shotgun (WGS) entry which is preliminary data.</text>
</comment>
<dbReference type="PANTHER" id="PTHR45723">
    <property type="entry name" value="SERINE/THREONINE-PROTEIN KINASE RIO1"/>
    <property type="match status" value="1"/>
</dbReference>
<feature type="compositionally biased region" description="Polar residues" evidence="12">
    <location>
        <begin position="508"/>
        <end position="520"/>
    </location>
</feature>
<feature type="domain" description="Protein kinase" evidence="13">
    <location>
        <begin position="245"/>
        <end position="581"/>
    </location>
</feature>
<keyword evidence="3" id="KW-0723">Serine/threonine-protein kinase</keyword>
<evidence type="ECO:0000256" key="5">
    <source>
        <dbReference type="ARBA" id="ARBA00022723"/>
    </source>
</evidence>
<dbReference type="Gene3D" id="1.10.510.10">
    <property type="entry name" value="Transferase(Phosphotransferase) domain 1"/>
    <property type="match status" value="2"/>
</dbReference>
<evidence type="ECO:0000313" key="15">
    <source>
        <dbReference type="Proteomes" id="UP001202328"/>
    </source>
</evidence>
<dbReference type="InterPro" id="IPR018935">
    <property type="entry name" value="RIO_kinase_CS"/>
</dbReference>
<dbReference type="EC" id="2.7.11.1" evidence="2"/>
<dbReference type="EMBL" id="JAJJMB010001324">
    <property type="protein sequence ID" value="KAI3957625.1"/>
    <property type="molecule type" value="Genomic_DNA"/>
</dbReference>
<dbReference type="SMART" id="SM00090">
    <property type="entry name" value="RIO"/>
    <property type="match status" value="1"/>
</dbReference>
<evidence type="ECO:0000256" key="7">
    <source>
        <dbReference type="ARBA" id="ARBA00022777"/>
    </source>
</evidence>
<feature type="non-terminal residue" evidence="14">
    <location>
        <position position="611"/>
    </location>
</feature>
<gene>
    <name evidence="14" type="ORF">MKW98_012469</name>
</gene>
<dbReference type="SUPFAM" id="SSF56112">
    <property type="entry name" value="Protein kinase-like (PK-like)"/>
    <property type="match status" value="1"/>
</dbReference>
<dbReference type="GO" id="GO:0046872">
    <property type="term" value="F:metal ion binding"/>
    <property type="evidence" value="ECO:0007669"/>
    <property type="project" value="UniProtKB-KW"/>
</dbReference>
<evidence type="ECO:0000256" key="1">
    <source>
        <dbReference type="ARBA" id="ARBA00009196"/>
    </source>
</evidence>
<dbReference type="PROSITE" id="PS01245">
    <property type="entry name" value="RIO1"/>
    <property type="match status" value="1"/>
</dbReference>
<dbReference type="InterPro" id="IPR018934">
    <property type="entry name" value="RIO_dom"/>
</dbReference>
<organism evidence="14 15">
    <name type="scientific">Papaver atlanticum</name>
    <dbReference type="NCBI Taxonomy" id="357466"/>
    <lineage>
        <taxon>Eukaryota</taxon>
        <taxon>Viridiplantae</taxon>
        <taxon>Streptophyta</taxon>
        <taxon>Embryophyta</taxon>
        <taxon>Tracheophyta</taxon>
        <taxon>Spermatophyta</taxon>
        <taxon>Magnoliopsida</taxon>
        <taxon>Ranunculales</taxon>
        <taxon>Papaveraceae</taxon>
        <taxon>Papaveroideae</taxon>
        <taxon>Papaver</taxon>
    </lineage>
</organism>
<evidence type="ECO:0000313" key="14">
    <source>
        <dbReference type="EMBL" id="KAI3957625.1"/>
    </source>
</evidence>
<feature type="region of interest" description="Disordered" evidence="12">
    <location>
        <begin position="174"/>
        <end position="221"/>
    </location>
</feature>
<keyword evidence="15" id="KW-1185">Reference proteome</keyword>
<dbReference type="Pfam" id="PF01163">
    <property type="entry name" value="RIO1"/>
    <property type="match status" value="2"/>
</dbReference>